<name>A0A822XN59_NELNU</name>
<proteinExistence type="predicted"/>
<keyword evidence="2" id="KW-1185">Reference proteome</keyword>
<reference evidence="1 2" key="1">
    <citation type="journal article" date="2020" name="Mol. Biol. Evol.">
        <title>Distinct Expression and Methylation Patterns for Genes with Different Fates following a Single Whole-Genome Duplication in Flowering Plants.</title>
        <authorList>
            <person name="Shi T."/>
            <person name="Rahmani R.S."/>
            <person name="Gugger P.F."/>
            <person name="Wang M."/>
            <person name="Li H."/>
            <person name="Zhang Y."/>
            <person name="Li Z."/>
            <person name="Wang Q."/>
            <person name="Van de Peer Y."/>
            <person name="Marchal K."/>
            <person name="Chen J."/>
        </authorList>
    </citation>
    <scope>NUCLEOTIDE SEQUENCE [LARGE SCALE GENOMIC DNA]</scope>
    <source>
        <tissue evidence="1">Leaf</tissue>
    </source>
</reference>
<accession>A0A822XN59</accession>
<comment type="caution">
    <text evidence="1">The sequence shown here is derived from an EMBL/GenBank/DDBJ whole genome shotgun (WGS) entry which is preliminary data.</text>
</comment>
<dbReference type="AlphaFoldDB" id="A0A822XN59"/>
<organism evidence="1 2">
    <name type="scientific">Nelumbo nucifera</name>
    <name type="common">Sacred lotus</name>
    <dbReference type="NCBI Taxonomy" id="4432"/>
    <lineage>
        <taxon>Eukaryota</taxon>
        <taxon>Viridiplantae</taxon>
        <taxon>Streptophyta</taxon>
        <taxon>Embryophyta</taxon>
        <taxon>Tracheophyta</taxon>
        <taxon>Spermatophyta</taxon>
        <taxon>Magnoliopsida</taxon>
        <taxon>Proteales</taxon>
        <taxon>Nelumbonaceae</taxon>
        <taxon>Nelumbo</taxon>
    </lineage>
</organism>
<gene>
    <name evidence="1" type="ORF">HUJ06_021859</name>
</gene>
<evidence type="ECO:0000313" key="1">
    <source>
        <dbReference type="EMBL" id="DAD20396.1"/>
    </source>
</evidence>
<protein>
    <submittedName>
        <fullName evidence="1">Uncharacterized protein</fullName>
    </submittedName>
</protein>
<dbReference type="Proteomes" id="UP000607653">
    <property type="component" value="Unassembled WGS sequence"/>
</dbReference>
<evidence type="ECO:0000313" key="2">
    <source>
        <dbReference type="Proteomes" id="UP000607653"/>
    </source>
</evidence>
<dbReference type="EMBL" id="DUZY01000001">
    <property type="protein sequence ID" value="DAD20396.1"/>
    <property type="molecule type" value="Genomic_DNA"/>
</dbReference>
<sequence length="68" mass="8060">MNVRHYTTKDDLICSRDEFIREALLDPFNQKKQNILSSAFKTCNCTSSNELQQHVPVTTVHLFWSFRR</sequence>